<keyword evidence="2" id="KW-1185">Reference proteome</keyword>
<sequence>MVRCITRKLLSMVRFGDKDVHDLRYVKTEFPAILFNDKLSSEEALSCDPMTSPLNDNEIDFRISFDESDDEDYTDLAGKKSTMLVEYL</sequence>
<name>A0ABQ5A4B2_9ASTR</name>
<evidence type="ECO:0000313" key="2">
    <source>
        <dbReference type="Proteomes" id="UP001151760"/>
    </source>
</evidence>
<reference evidence="1" key="2">
    <citation type="submission" date="2022-01" db="EMBL/GenBank/DDBJ databases">
        <authorList>
            <person name="Yamashiro T."/>
            <person name="Shiraishi A."/>
            <person name="Satake H."/>
            <person name="Nakayama K."/>
        </authorList>
    </citation>
    <scope>NUCLEOTIDE SEQUENCE</scope>
</reference>
<dbReference type="EMBL" id="BQNB010011848">
    <property type="protein sequence ID" value="GJS95943.1"/>
    <property type="molecule type" value="Genomic_DNA"/>
</dbReference>
<gene>
    <name evidence="1" type="ORF">Tco_0802911</name>
</gene>
<evidence type="ECO:0000313" key="1">
    <source>
        <dbReference type="EMBL" id="GJS95943.1"/>
    </source>
</evidence>
<proteinExistence type="predicted"/>
<dbReference type="Proteomes" id="UP001151760">
    <property type="component" value="Unassembled WGS sequence"/>
</dbReference>
<protein>
    <submittedName>
        <fullName evidence="1">Uncharacterized protein</fullName>
    </submittedName>
</protein>
<reference evidence="1" key="1">
    <citation type="journal article" date="2022" name="Int. J. Mol. Sci.">
        <title>Draft Genome of Tanacetum Coccineum: Genomic Comparison of Closely Related Tanacetum-Family Plants.</title>
        <authorList>
            <person name="Yamashiro T."/>
            <person name="Shiraishi A."/>
            <person name="Nakayama K."/>
            <person name="Satake H."/>
        </authorList>
    </citation>
    <scope>NUCLEOTIDE SEQUENCE</scope>
</reference>
<organism evidence="1 2">
    <name type="scientific">Tanacetum coccineum</name>
    <dbReference type="NCBI Taxonomy" id="301880"/>
    <lineage>
        <taxon>Eukaryota</taxon>
        <taxon>Viridiplantae</taxon>
        <taxon>Streptophyta</taxon>
        <taxon>Embryophyta</taxon>
        <taxon>Tracheophyta</taxon>
        <taxon>Spermatophyta</taxon>
        <taxon>Magnoliopsida</taxon>
        <taxon>eudicotyledons</taxon>
        <taxon>Gunneridae</taxon>
        <taxon>Pentapetalae</taxon>
        <taxon>asterids</taxon>
        <taxon>campanulids</taxon>
        <taxon>Asterales</taxon>
        <taxon>Asteraceae</taxon>
        <taxon>Asteroideae</taxon>
        <taxon>Anthemideae</taxon>
        <taxon>Anthemidinae</taxon>
        <taxon>Tanacetum</taxon>
    </lineage>
</organism>
<accession>A0ABQ5A4B2</accession>
<comment type="caution">
    <text evidence="1">The sequence shown here is derived from an EMBL/GenBank/DDBJ whole genome shotgun (WGS) entry which is preliminary data.</text>
</comment>